<dbReference type="AlphaFoldDB" id="A0A483J9T7"/>
<proteinExistence type="predicted"/>
<sequence length="176" mass="19495">MKYPTVSVNGVSVRVDGDGRYNFNDLHAAAVAKGEATESQRPSKFLRSAQIKRFIKALQSKAQKSALEQIQPLKVVKGGDEPGVWGVELLAIRYAAWIKPEFEIEVYEVFRTVVRMGIGAMSRLNKIDHIINTETKAISQCASQMAKWGVGGRKRLLHAARDRAADEVQLYLPGIA</sequence>
<protein>
    <submittedName>
        <fullName evidence="2">KilA-N domain-containing protein</fullName>
    </submittedName>
</protein>
<dbReference type="InterPro" id="IPR017880">
    <property type="entry name" value="KilA_N"/>
</dbReference>
<dbReference type="InterPro" id="IPR018004">
    <property type="entry name" value="KilA/APSES_HTH"/>
</dbReference>
<feature type="domain" description="KilA-N" evidence="1">
    <location>
        <begin position="2"/>
        <end position="113"/>
    </location>
</feature>
<organism evidence="2">
    <name type="scientific">Klebsiella pneumoniae</name>
    <dbReference type="NCBI Taxonomy" id="573"/>
    <lineage>
        <taxon>Bacteria</taxon>
        <taxon>Pseudomonadati</taxon>
        <taxon>Pseudomonadota</taxon>
        <taxon>Gammaproteobacteria</taxon>
        <taxon>Enterobacterales</taxon>
        <taxon>Enterobacteriaceae</taxon>
        <taxon>Klebsiella/Raoultella group</taxon>
        <taxon>Klebsiella</taxon>
        <taxon>Klebsiella pneumoniae complex</taxon>
    </lineage>
</organism>
<dbReference type="SMART" id="SM01252">
    <property type="entry name" value="KilA-N"/>
    <property type="match status" value="1"/>
</dbReference>
<reference evidence="2" key="1">
    <citation type="submission" date="2019-01" db="EMBL/GenBank/DDBJ databases">
        <authorList>
            <person name="Lista F."/>
            <person name="Anselmo A."/>
        </authorList>
    </citation>
    <scope>NUCLEOTIDE SEQUENCE</scope>
    <source>
        <strain evidence="2">11S</strain>
    </source>
</reference>
<gene>
    <name evidence="2" type="ORF">ETE67_01350</name>
</gene>
<evidence type="ECO:0000259" key="1">
    <source>
        <dbReference type="PROSITE" id="PS51301"/>
    </source>
</evidence>
<evidence type="ECO:0000313" key="2">
    <source>
        <dbReference type="EMBL" id="TCX40050.1"/>
    </source>
</evidence>
<name>A0A483J9T7_KLEPN</name>
<dbReference type="EMBL" id="SDCL01000001">
    <property type="protein sequence ID" value="TCX40050.1"/>
    <property type="molecule type" value="Genomic_DNA"/>
</dbReference>
<dbReference type="Pfam" id="PF04383">
    <property type="entry name" value="KilA-N"/>
    <property type="match status" value="1"/>
</dbReference>
<dbReference type="RefSeq" id="WP_102000743.1">
    <property type="nucleotide sequence ID" value="NZ_JAEDYU010000012.1"/>
</dbReference>
<accession>A0A483J9T7</accession>
<comment type="caution">
    <text evidence="2">The sequence shown here is derived from an EMBL/GenBank/DDBJ whole genome shotgun (WGS) entry which is preliminary data.</text>
</comment>
<dbReference type="PROSITE" id="PS51301">
    <property type="entry name" value="KILA_N"/>
    <property type="match status" value="1"/>
</dbReference>